<dbReference type="SUPFAM" id="SSF88874">
    <property type="entry name" value="Receptor-binding domain of short tail fibre protein gp12"/>
    <property type="match status" value="1"/>
</dbReference>
<evidence type="ECO:0000313" key="2">
    <source>
        <dbReference type="EMBL" id="VCU10144.1"/>
    </source>
</evidence>
<feature type="signal peptide" evidence="1">
    <location>
        <begin position="1"/>
        <end position="23"/>
    </location>
</feature>
<evidence type="ECO:0000256" key="1">
    <source>
        <dbReference type="SAM" id="SignalP"/>
    </source>
</evidence>
<dbReference type="RefSeq" id="WP_129610081.1">
    <property type="nucleotide sequence ID" value="NZ_UWOC01000161.1"/>
</dbReference>
<dbReference type="AlphaFoldDB" id="A0A3S4CIL5"/>
<dbReference type="EMBL" id="UWOC01000161">
    <property type="protein sequence ID" value="VCU10144.1"/>
    <property type="molecule type" value="Genomic_DNA"/>
</dbReference>
<organism evidence="2 3">
    <name type="scientific">Rhodoplanes serenus</name>
    <dbReference type="NCBI Taxonomy" id="200615"/>
    <lineage>
        <taxon>Bacteria</taxon>
        <taxon>Pseudomonadati</taxon>
        <taxon>Pseudomonadota</taxon>
        <taxon>Alphaproteobacteria</taxon>
        <taxon>Hyphomicrobiales</taxon>
        <taxon>Nitrobacteraceae</taxon>
        <taxon>Rhodoplanes</taxon>
    </lineage>
</organism>
<keyword evidence="3" id="KW-1185">Reference proteome</keyword>
<dbReference type="Proteomes" id="UP000289200">
    <property type="component" value="Unassembled WGS sequence"/>
</dbReference>
<reference evidence="3" key="1">
    <citation type="submission" date="2018-10" db="EMBL/GenBank/DDBJ databases">
        <authorList>
            <person name="Peiro R."/>
            <person name="Begona"/>
            <person name="Cbmso G."/>
            <person name="Lopez M."/>
            <person name="Gonzalez S."/>
            <person name="Sacristan E."/>
            <person name="Castillo E."/>
        </authorList>
    </citation>
    <scope>NUCLEOTIDE SEQUENCE [LARGE SCALE GENOMIC DNA]</scope>
</reference>
<proteinExistence type="predicted"/>
<evidence type="ECO:0008006" key="4">
    <source>
        <dbReference type="Google" id="ProtNLM"/>
    </source>
</evidence>
<dbReference type="OrthoDB" id="8266301at2"/>
<accession>A0A3S4CIL5</accession>
<feature type="chain" id="PRO_5018766821" description="Phage tail collar domain-containing protein" evidence="1">
    <location>
        <begin position="24"/>
        <end position="350"/>
    </location>
</feature>
<protein>
    <recommendedName>
        <fullName evidence="4">Phage tail collar domain-containing protein</fullName>
    </recommendedName>
</protein>
<name>A0A3S4CIL5_9BRAD</name>
<keyword evidence="1" id="KW-0732">Signal</keyword>
<comment type="caution">
    <text evidence="2">The sequence shown here is derived from an EMBL/GenBank/DDBJ whole genome shotgun (WGS) entry which is preliminary data.</text>
</comment>
<evidence type="ECO:0000313" key="3">
    <source>
        <dbReference type="Proteomes" id="UP000289200"/>
    </source>
</evidence>
<gene>
    <name evidence="2" type="ORF">RHODGE_RHODGE_03330</name>
</gene>
<sequence>MPRLLAAAAAFAALILGAWPALAAGSIPLSLSVQVDTQGRPLAGCLLYTYAAGTTTPQSAYQDGGLTIPHPWPVVCDAAGRLPQLFFADGSIKVRLTDRAGVQVLGADGVLVIGPSSGGGGGSPVDPTTVFSTGAIQHRYGTGPISGWVRANGRTIGSATSGATERAHADAQPLFEYLWSADPSLAVAGGRGASANADWLAGKTIALPDARGRALAGLDDMGSTAAGRLTSSFFGAQATVLGAAGGTESRSLIAANLPPHYHNVYLYDPGHAHGYRRPNEVANFFGVGPGSAGVAGLNNSTTDTATTGVKIADAPAGGNEDRTATTGSAMTASPFAAVGPRLLTTIYLKL</sequence>